<accession>A0ABX1HJI1</accession>
<dbReference type="InterPro" id="IPR027417">
    <property type="entry name" value="P-loop_NTPase"/>
</dbReference>
<evidence type="ECO:0000313" key="4">
    <source>
        <dbReference type="Proteomes" id="UP000717634"/>
    </source>
</evidence>
<dbReference type="Gene3D" id="3.40.50.300">
    <property type="entry name" value="P-loop containing nucleotide triphosphate hydrolases"/>
    <property type="match status" value="2"/>
</dbReference>
<dbReference type="Pfam" id="PF13476">
    <property type="entry name" value="AAA_23"/>
    <property type="match status" value="1"/>
</dbReference>
<dbReference type="EMBL" id="JAAVTK010000008">
    <property type="protein sequence ID" value="NKI90350.1"/>
    <property type="molecule type" value="Genomic_DNA"/>
</dbReference>
<dbReference type="GO" id="GO:0005524">
    <property type="term" value="F:ATP binding"/>
    <property type="evidence" value="ECO:0007669"/>
    <property type="project" value="UniProtKB-KW"/>
</dbReference>
<gene>
    <name evidence="3" type="ORF">HBN54_002950</name>
</gene>
<dbReference type="PANTHER" id="PTHR43581:SF2">
    <property type="entry name" value="EXCINUCLEASE ATPASE SUBUNIT"/>
    <property type="match status" value="1"/>
</dbReference>
<evidence type="ECO:0000259" key="2">
    <source>
        <dbReference type="Pfam" id="PF13476"/>
    </source>
</evidence>
<dbReference type="InterPro" id="IPR038729">
    <property type="entry name" value="Rad50/SbcC_AAA"/>
</dbReference>
<comment type="caution">
    <text evidence="3">The sequence shown here is derived from an EMBL/GenBank/DDBJ whole genome shotgun (WGS) entry which is preliminary data.</text>
</comment>
<keyword evidence="4" id="KW-1185">Reference proteome</keyword>
<feature type="domain" description="ATPase AAA-type core" evidence="1">
    <location>
        <begin position="89"/>
        <end position="294"/>
    </location>
</feature>
<dbReference type="CDD" id="cd00267">
    <property type="entry name" value="ABC_ATPase"/>
    <property type="match status" value="1"/>
</dbReference>
<sequence length="367" mass="40853">MLKRLHLQNFTVFADADFEFVQGLNVLVGTNGTGKSHVLKLGYAVESARFDISKQFTVGNLQEPLTSSIAWTGTLHKLLPDIFLSTRIAPLIRWDSEGDAKVEADFGTDNEVIFELNSSVKEIDRKIASVGATHASTKTDKVFKPVFIPAKEILSLSWMLPGSEQLVFPIEKSYLDLLGQLRLLSLRKPESIQAIQSLTDVLGGEVKEEEGKYYLVNADGRRVTINLVAEGLRKFGTLQKLLANGSLTKNATLYWDEPEANLNPALLRKLAAILAGLARQGFQIILATHSMSLLKEFHILSRQKTDEPLPIRYFGLNAESGQPTTVVARDDFKFLPDVVALEVELEQADDLEEIFAREDRQFHADSN</sequence>
<dbReference type="InterPro" id="IPR003959">
    <property type="entry name" value="ATPase_AAA_core"/>
</dbReference>
<dbReference type="RefSeq" id="WP_168673949.1">
    <property type="nucleotide sequence ID" value="NZ_JAAVTK010000008.1"/>
</dbReference>
<dbReference type="InterPro" id="IPR051396">
    <property type="entry name" value="Bact_Antivir_Def_Nuclease"/>
</dbReference>
<protein>
    <submittedName>
        <fullName evidence="3">Energy-coupling factor transporter ATP-binding protein EcfA2</fullName>
    </submittedName>
</protein>
<dbReference type="PANTHER" id="PTHR43581">
    <property type="entry name" value="ATP/GTP PHOSPHATASE"/>
    <property type="match status" value="1"/>
</dbReference>
<dbReference type="SUPFAM" id="SSF52540">
    <property type="entry name" value="P-loop containing nucleoside triphosphate hydrolases"/>
    <property type="match status" value="1"/>
</dbReference>
<feature type="domain" description="Rad50/SbcC-type AAA" evidence="2">
    <location>
        <begin position="4"/>
        <end position="38"/>
    </location>
</feature>
<name>A0ABX1HJI1_9BACT</name>
<evidence type="ECO:0000313" key="3">
    <source>
        <dbReference type="EMBL" id="NKI90350.1"/>
    </source>
</evidence>
<evidence type="ECO:0000259" key="1">
    <source>
        <dbReference type="Pfam" id="PF13304"/>
    </source>
</evidence>
<keyword evidence="3" id="KW-0067">ATP-binding</keyword>
<proteinExistence type="predicted"/>
<dbReference type="Pfam" id="PF13304">
    <property type="entry name" value="AAA_21"/>
    <property type="match status" value="1"/>
</dbReference>
<reference evidence="3 4" key="1">
    <citation type="submission" date="2020-03" db="EMBL/GenBank/DDBJ databases">
        <title>Genomic Encyclopedia of Type Strains, Phase IV (KMG-V): Genome sequencing to study the core and pangenomes of soil and plant-associated prokaryotes.</title>
        <authorList>
            <person name="Whitman W."/>
        </authorList>
    </citation>
    <scope>NUCLEOTIDE SEQUENCE [LARGE SCALE GENOMIC DNA]</scope>
    <source>
        <strain evidence="3 4">1B</strain>
    </source>
</reference>
<keyword evidence="3" id="KW-0547">Nucleotide-binding</keyword>
<organism evidence="3 4">
    <name type="scientific">Hymenobacter artigasi</name>
    <dbReference type="NCBI Taxonomy" id="2719616"/>
    <lineage>
        <taxon>Bacteria</taxon>
        <taxon>Pseudomonadati</taxon>
        <taxon>Bacteroidota</taxon>
        <taxon>Cytophagia</taxon>
        <taxon>Cytophagales</taxon>
        <taxon>Hymenobacteraceae</taxon>
        <taxon>Hymenobacter</taxon>
    </lineage>
</organism>
<dbReference type="Proteomes" id="UP000717634">
    <property type="component" value="Unassembled WGS sequence"/>
</dbReference>